<dbReference type="OMA" id="DASWKRM"/>
<evidence type="ECO:0000313" key="1">
    <source>
        <dbReference type="EMBL" id="CDM31042.1"/>
    </source>
</evidence>
<organism evidence="1 2">
    <name type="scientific">Penicillium roqueforti (strain FM164)</name>
    <dbReference type="NCBI Taxonomy" id="1365484"/>
    <lineage>
        <taxon>Eukaryota</taxon>
        <taxon>Fungi</taxon>
        <taxon>Dikarya</taxon>
        <taxon>Ascomycota</taxon>
        <taxon>Pezizomycotina</taxon>
        <taxon>Eurotiomycetes</taxon>
        <taxon>Eurotiomycetidae</taxon>
        <taxon>Eurotiales</taxon>
        <taxon>Aspergillaceae</taxon>
        <taxon>Penicillium</taxon>
    </lineage>
</organism>
<dbReference type="EMBL" id="HG792016">
    <property type="protein sequence ID" value="CDM31042.1"/>
    <property type="molecule type" value="Genomic_DNA"/>
</dbReference>
<sequence length="333" mass="38704">MSITKSSQPHDIFLVNELLENILLHTDMRTLLTSAQRVSRVWNLMIKTSVRLQESLFFKPSREIPDPSQRLRNPLLEDILWAQFFLKQQQTSESKITEVSRFPLREPERRKLNIYLRKDASWKRMLLQQPPTSSIGVLEIIKRSDSEFTKLSTSPNAFLRMGDLLSLLQGGSTLIPTRNKWIMWSGRSRIRMPLNFECWTPKWVYEPSTLRPVHEWIPENIDWDSLRLEVASMYLNDFDCGVVIVSERRQVLFQGEDRIHRESKLDRRLEKVFGGCQVEVGRMHINHSWIPIKGVGADRRWVLRPCSATPLVPMLSDSEVSDSSSMSSVSLSV</sequence>
<reference evidence="1" key="1">
    <citation type="journal article" date="2014" name="Nat. Commun.">
        <title>Multiple recent horizontal transfers of a large genomic region in cheese making fungi.</title>
        <authorList>
            <person name="Cheeseman K."/>
            <person name="Ropars J."/>
            <person name="Renault P."/>
            <person name="Dupont J."/>
            <person name="Gouzy J."/>
            <person name="Branca A."/>
            <person name="Abraham A.L."/>
            <person name="Ceppi M."/>
            <person name="Conseiller E."/>
            <person name="Debuchy R."/>
            <person name="Malagnac F."/>
            <person name="Goarin A."/>
            <person name="Silar P."/>
            <person name="Lacoste S."/>
            <person name="Sallet E."/>
            <person name="Bensimon A."/>
            <person name="Giraud T."/>
            <person name="Brygoo Y."/>
        </authorList>
    </citation>
    <scope>NUCLEOTIDE SEQUENCE [LARGE SCALE GENOMIC DNA]</scope>
    <source>
        <strain evidence="1">FM164</strain>
    </source>
</reference>
<keyword evidence="2" id="KW-1185">Reference proteome</keyword>
<dbReference type="OrthoDB" id="3800738at2759"/>
<evidence type="ECO:0008006" key="3">
    <source>
        <dbReference type="Google" id="ProtNLM"/>
    </source>
</evidence>
<evidence type="ECO:0000313" key="2">
    <source>
        <dbReference type="Proteomes" id="UP000030686"/>
    </source>
</evidence>
<proteinExistence type="predicted"/>
<dbReference type="AlphaFoldDB" id="W6QN13"/>
<gene>
    <name evidence="1" type="ORF">PROQFM164_S02g001192</name>
</gene>
<dbReference type="STRING" id="1365484.W6QN13"/>
<name>W6QN13_PENRF</name>
<accession>W6QN13</accession>
<dbReference type="Proteomes" id="UP000030686">
    <property type="component" value="Unassembled WGS sequence"/>
</dbReference>
<protein>
    <recommendedName>
        <fullName evidence="3">F-box domain, cyclin-like</fullName>
    </recommendedName>
</protein>